<protein>
    <recommendedName>
        <fullName evidence="4">Secreted protein</fullName>
    </recommendedName>
</protein>
<proteinExistence type="predicted"/>
<gene>
    <name evidence="2" type="ORF">OS493_019979</name>
</gene>
<keyword evidence="1" id="KW-0732">Signal</keyword>
<evidence type="ECO:0000256" key="1">
    <source>
        <dbReference type="SAM" id="SignalP"/>
    </source>
</evidence>
<dbReference type="OrthoDB" id="5989958at2759"/>
<sequence>MEAIQLSLALLCLLCNFGVKGNPCEINDYKYLNESDRSVNHNGATDKCDAIDLRDTWDYWYKVSGNAGNALASRNAPAVNTCGALVRVYLKNDHPNISDGVVTKRVCVATPSEYMS</sequence>
<accession>A0A9X0CKE2</accession>
<name>A0A9X0CKE2_9CNID</name>
<feature type="chain" id="PRO_5040758254" description="Secreted protein" evidence="1">
    <location>
        <begin position="22"/>
        <end position="116"/>
    </location>
</feature>
<dbReference type="Proteomes" id="UP001163046">
    <property type="component" value="Unassembled WGS sequence"/>
</dbReference>
<organism evidence="2 3">
    <name type="scientific">Desmophyllum pertusum</name>
    <dbReference type="NCBI Taxonomy" id="174260"/>
    <lineage>
        <taxon>Eukaryota</taxon>
        <taxon>Metazoa</taxon>
        <taxon>Cnidaria</taxon>
        <taxon>Anthozoa</taxon>
        <taxon>Hexacorallia</taxon>
        <taxon>Scleractinia</taxon>
        <taxon>Caryophylliina</taxon>
        <taxon>Caryophylliidae</taxon>
        <taxon>Desmophyllum</taxon>
    </lineage>
</organism>
<evidence type="ECO:0008006" key="4">
    <source>
        <dbReference type="Google" id="ProtNLM"/>
    </source>
</evidence>
<feature type="signal peptide" evidence="1">
    <location>
        <begin position="1"/>
        <end position="21"/>
    </location>
</feature>
<evidence type="ECO:0000313" key="2">
    <source>
        <dbReference type="EMBL" id="KAJ7359067.1"/>
    </source>
</evidence>
<dbReference type="AlphaFoldDB" id="A0A9X0CKE2"/>
<reference evidence="2" key="1">
    <citation type="submission" date="2023-01" db="EMBL/GenBank/DDBJ databases">
        <title>Genome assembly of the deep-sea coral Lophelia pertusa.</title>
        <authorList>
            <person name="Herrera S."/>
            <person name="Cordes E."/>
        </authorList>
    </citation>
    <scope>NUCLEOTIDE SEQUENCE</scope>
    <source>
        <strain evidence="2">USNM1676648</strain>
        <tissue evidence="2">Polyp</tissue>
    </source>
</reference>
<evidence type="ECO:0000313" key="3">
    <source>
        <dbReference type="Proteomes" id="UP001163046"/>
    </source>
</evidence>
<keyword evidence="3" id="KW-1185">Reference proteome</keyword>
<dbReference type="EMBL" id="MU827313">
    <property type="protein sequence ID" value="KAJ7359067.1"/>
    <property type="molecule type" value="Genomic_DNA"/>
</dbReference>
<comment type="caution">
    <text evidence="2">The sequence shown here is derived from an EMBL/GenBank/DDBJ whole genome shotgun (WGS) entry which is preliminary data.</text>
</comment>